<dbReference type="SUPFAM" id="SSF53067">
    <property type="entry name" value="Actin-like ATPase domain"/>
    <property type="match status" value="1"/>
</dbReference>
<proteinExistence type="inferred from homology"/>
<feature type="domain" description="Carbamoyltransferase" evidence="2">
    <location>
        <begin position="3"/>
        <end position="345"/>
    </location>
</feature>
<keyword evidence="5" id="KW-1185">Reference proteome</keyword>
<name>A0ABT2N1G0_9CYAN</name>
<reference evidence="4 5" key="1">
    <citation type="journal article" date="2022" name="Front. Microbiol.">
        <title>High genomic differentiation and limited gene flow indicate recent cryptic speciation within the genus Laspinema (cyanobacteria).</title>
        <authorList>
            <person name="Stanojkovic A."/>
            <person name="Skoupy S."/>
            <person name="Skaloud P."/>
            <person name="Dvorak P."/>
        </authorList>
    </citation>
    <scope>NUCLEOTIDE SEQUENCE [LARGE SCALE GENOMIC DNA]</scope>
    <source>
        <strain evidence="4 5">D3b</strain>
    </source>
</reference>
<dbReference type="PANTHER" id="PTHR34847:SF1">
    <property type="entry name" value="NODULATION PROTEIN U"/>
    <property type="match status" value="1"/>
</dbReference>
<gene>
    <name evidence="4" type="ORF">NG792_01930</name>
</gene>
<dbReference type="Pfam" id="PF02543">
    <property type="entry name" value="Carbam_trans_N"/>
    <property type="match status" value="1"/>
</dbReference>
<dbReference type="PANTHER" id="PTHR34847">
    <property type="entry name" value="NODULATION PROTEIN U"/>
    <property type="match status" value="1"/>
</dbReference>
<dbReference type="InterPro" id="IPR038152">
    <property type="entry name" value="Carbam_trans_C_sf"/>
</dbReference>
<evidence type="ECO:0000259" key="2">
    <source>
        <dbReference type="Pfam" id="PF02543"/>
    </source>
</evidence>
<evidence type="ECO:0000313" key="4">
    <source>
        <dbReference type="EMBL" id="MCT7976482.1"/>
    </source>
</evidence>
<feature type="domain" description="Carbamoyltransferase C-terminal" evidence="3">
    <location>
        <begin position="399"/>
        <end position="566"/>
    </location>
</feature>
<dbReference type="InterPro" id="IPR051338">
    <property type="entry name" value="NodU/CmcH_Carbamoyltrnsfr"/>
</dbReference>
<dbReference type="Proteomes" id="UP001525961">
    <property type="component" value="Unassembled WGS sequence"/>
</dbReference>
<evidence type="ECO:0000256" key="1">
    <source>
        <dbReference type="ARBA" id="ARBA00006129"/>
    </source>
</evidence>
<dbReference type="CDD" id="cd24098">
    <property type="entry name" value="ASKHA_NBD_TobZ_N"/>
    <property type="match status" value="1"/>
</dbReference>
<evidence type="ECO:0000313" key="5">
    <source>
        <dbReference type="Proteomes" id="UP001525961"/>
    </source>
</evidence>
<dbReference type="RefSeq" id="WP_261234309.1">
    <property type="nucleotide sequence ID" value="NZ_JAMXFA010000002.1"/>
</dbReference>
<dbReference type="Gene3D" id="3.90.870.20">
    <property type="entry name" value="Carbamoyltransferase, C-terminal domain"/>
    <property type="match status" value="1"/>
</dbReference>
<evidence type="ECO:0008006" key="6">
    <source>
        <dbReference type="Google" id="ProtNLM"/>
    </source>
</evidence>
<dbReference type="InterPro" id="IPR003696">
    <property type="entry name" value="Carbtransf_dom"/>
</dbReference>
<dbReference type="InterPro" id="IPR031730">
    <property type="entry name" value="Carbam_trans_C"/>
</dbReference>
<dbReference type="Gene3D" id="3.30.420.40">
    <property type="match status" value="2"/>
</dbReference>
<dbReference type="EMBL" id="JAMXFA010000002">
    <property type="protein sequence ID" value="MCT7976482.1"/>
    <property type="molecule type" value="Genomic_DNA"/>
</dbReference>
<dbReference type="Pfam" id="PF16861">
    <property type="entry name" value="Carbam_trans_C"/>
    <property type="match status" value="1"/>
</dbReference>
<evidence type="ECO:0000259" key="3">
    <source>
        <dbReference type="Pfam" id="PF16861"/>
    </source>
</evidence>
<sequence length="581" mass="66702">MYILGLTTMGDAAACLIKDGELIAAAEEERFSRIKHHVGFPYKSVEYVLSEADIQFKEVDHIGLYWKPWVVGQRILVTLNTLPQSWAAFNSRRKRGLEQVGGHYKQMFFMQQHLKETFGDSKFKFHYLSHHLCHAASCFFVSPFDHAAIFTVDGTGEDCTTLCARGEGSRIHTLDRIKLPHSLGQFYSAMTNFLGFDMFQGDEWKMMGLAGWGKPEFYDYFIDNILIPIGKNKFHFNTNLLDHHLAKDYIFNLEFMKVVGPNRKPDEEITQAHRNLAATAQRVLEDIVIKLLNWLYEETQETNLCMAGGVAFNSLMNGRIMTETPFKNFYFQPAAGDSGCALGACYQIWNSKLNKPRNFVMNHAYWGPGFSDAECQRVLDQKGLKYEHFSEETLVRKVAQVLAEGYIVAWFQGRMEWGPRALGNRSFIANPTDPEMREKLNHQVKLREWFRPLAPSMLEEASCEIFGTDRYDPFMITVFPVVEDMRAKIPAVVHIDGTARPQTVRKEINPRYWKLIKEFECLTGIPCLLNTSFNIQEPIVCTPEDAVNTFLKSQVRYLVLGGCLIDRDQTSSENKLIKNFF</sequence>
<accession>A0ABT2N1G0</accession>
<comment type="caution">
    <text evidence="4">The sequence shown here is derived from an EMBL/GenBank/DDBJ whole genome shotgun (WGS) entry which is preliminary data.</text>
</comment>
<comment type="similarity">
    <text evidence="1">Belongs to the NodU/CmcH family.</text>
</comment>
<dbReference type="InterPro" id="IPR043129">
    <property type="entry name" value="ATPase_NBD"/>
</dbReference>
<protein>
    <recommendedName>
        <fullName evidence="6">Carbamoyltransferase</fullName>
    </recommendedName>
</protein>
<organism evidence="4 5">
    <name type="scientific">Laspinema olomoucense D3b</name>
    <dbReference type="NCBI Taxonomy" id="2953688"/>
    <lineage>
        <taxon>Bacteria</taxon>
        <taxon>Bacillati</taxon>
        <taxon>Cyanobacteriota</taxon>
        <taxon>Cyanophyceae</taxon>
        <taxon>Oscillatoriophycideae</taxon>
        <taxon>Oscillatoriales</taxon>
        <taxon>Laspinemataceae</taxon>
        <taxon>Laspinema</taxon>
        <taxon>Laspinema olomoucense</taxon>
    </lineage>
</organism>